<dbReference type="InterPro" id="IPR000150">
    <property type="entry name" value="Cof"/>
</dbReference>
<dbReference type="PANTHER" id="PTHR10000:SF8">
    <property type="entry name" value="HAD SUPERFAMILY HYDROLASE-LIKE, TYPE 3"/>
    <property type="match status" value="1"/>
</dbReference>
<dbReference type="SUPFAM" id="SSF56784">
    <property type="entry name" value="HAD-like"/>
    <property type="match status" value="1"/>
</dbReference>
<organism evidence="1 2">
    <name type="scientific">Companilactobacillus kimchii DSM 13961 = JCM 10707</name>
    <dbReference type="NCBI Taxonomy" id="1423765"/>
    <lineage>
        <taxon>Bacteria</taxon>
        <taxon>Bacillati</taxon>
        <taxon>Bacillota</taxon>
        <taxon>Bacilli</taxon>
        <taxon>Lactobacillales</taxon>
        <taxon>Lactobacillaceae</taxon>
        <taxon>Companilactobacillus</taxon>
        <taxon>Companilactobacillus kimchii</taxon>
    </lineage>
</organism>
<protein>
    <submittedName>
        <fullName evidence="1">HAD superfamily hydrolase</fullName>
    </submittedName>
</protein>
<comment type="caution">
    <text evidence="1">The sequence shown here is derived from an EMBL/GenBank/DDBJ whole genome shotgun (WGS) entry which is preliminary data.</text>
</comment>
<dbReference type="SFLD" id="SFLDG01144">
    <property type="entry name" value="C2.B.4:_PGP_Like"/>
    <property type="match status" value="1"/>
</dbReference>
<proteinExistence type="predicted"/>
<name>A0ABR5NWE7_9LACO</name>
<dbReference type="NCBIfam" id="TIGR01484">
    <property type="entry name" value="HAD-SF-IIB"/>
    <property type="match status" value="1"/>
</dbReference>
<dbReference type="Gene3D" id="3.40.50.1000">
    <property type="entry name" value="HAD superfamily/HAD-like"/>
    <property type="match status" value="1"/>
</dbReference>
<dbReference type="InterPro" id="IPR023214">
    <property type="entry name" value="HAD_sf"/>
</dbReference>
<keyword evidence="2" id="KW-1185">Reference proteome</keyword>
<dbReference type="InterPro" id="IPR006379">
    <property type="entry name" value="HAD-SF_hydro_IIB"/>
</dbReference>
<dbReference type="SFLD" id="SFLDG01140">
    <property type="entry name" value="C2.B:_Phosphomannomutase_and_P"/>
    <property type="match status" value="1"/>
</dbReference>
<dbReference type="InterPro" id="IPR036412">
    <property type="entry name" value="HAD-like_sf"/>
</dbReference>
<accession>A0ABR5NWE7</accession>
<dbReference type="Proteomes" id="UP000051499">
    <property type="component" value="Unassembled WGS sequence"/>
</dbReference>
<dbReference type="NCBIfam" id="TIGR00099">
    <property type="entry name" value="Cof-subfamily"/>
    <property type="match status" value="1"/>
</dbReference>
<evidence type="ECO:0000313" key="2">
    <source>
        <dbReference type="Proteomes" id="UP000051499"/>
    </source>
</evidence>
<gene>
    <name evidence="1" type="ORF">FC97_GL001718</name>
</gene>
<dbReference type="CDD" id="cd07516">
    <property type="entry name" value="HAD_Pase"/>
    <property type="match status" value="1"/>
</dbReference>
<reference evidence="1 2" key="1">
    <citation type="journal article" date="2015" name="Genome Announc.">
        <title>Expanding the biotechnology potential of lactobacilli through comparative genomics of 213 strains and associated genera.</title>
        <authorList>
            <person name="Sun Z."/>
            <person name="Harris H.M."/>
            <person name="McCann A."/>
            <person name="Guo C."/>
            <person name="Argimon S."/>
            <person name="Zhang W."/>
            <person name="Yang X."/>
            <person name="Jeffery I.B."/>
            <person name="Cooney J.C."/>
            <person name="Kagawa T.F."/>
            <person name="Liu W."/>
            <person name="Song Y."/>
            <person name="Salvetti E."/>
            <person name="Wrobel A."/>
            <person name="Rasinkangas P."/>
            <person name="Parkhill J."/>
            <person name="Rea M.C."/>
            <person name="O'Sullivan O."/>
            <person name="Ritari J."/>
            <person name="Douillard F.P."/>
            <person name="Paul Ross R."/>
            <person name="Yang R."/>
            <person name="Briner A.E."/>
            <person name="Felis G.E."/>
            <person name="de Vos W.M."/>
            <person name="Barrangou R."/>
            <person name="Klaenhammer T.R."/>
            <person name="Caufield P.W."/>
            <person name="Cui Y."/>
            <person name="Zhang H."/>
            <person name="O'Toole P.W."/>
        </authorList>
    </citation>
    <scope>NUCLEOTIDE SEQUENCE [LARGE SCALE GENOMIC DNA]</scope>
    <source>
        <strain evidence="1 2">DSM 13961</strain>
    </source>
</reference>
<sequence>MFDEGDFMRYKLITIDMDDTLLTTAKEISEKNKNMIQRAMANGTKIVLCSGRPHKAMYDYAHSLGIDGDDNYMITNGGAIIENMSGEIVYQKTLSNDFYCEFVKFVKEHVLPYCVLDIQGNTYTSGFEFIDEYTIAMAYENSRGLCIKEPEDLPADFEITKAVINGSEQRLDEITDFINQQFSNYFVVRTGVGYLEIFPNNVNKGEAVKYLAQQLEIELKDILAIGDRDNDISMLEVAGTGVAMGNAQVGVKAVSDYVTTDNNHDGVGDAIEKFVIE</sequence>
<dbReference type="SFLD" id="SFLDS00003">
    <property type="entry name" value="Haloacid_Dehalogenase"/>
    <property type="match status" value="1"/>
</dbReference>
<dbReference type="GO" id="GO:0016787">
    <property type="term" value="F:hydrolase activity"/>
    <property type="evidence" value="ECO:0007669"/>
    <property type="project" value="UniProtKB-KW"/>
</dbReference>
<dbReference type="Gene3D" id="3.30.1240.10">
    <property type="match status" value="1"/>
</dbReference>
<keyword evidence="1" id="KW-0378">Hydrolase</keyword>
<evidence type="ECO:0000313" key="1">
    <source>
        <dbReference type="EMBL" id="KRK53247.1"/>
    </source>
</evidence>
<dbReference type="PANTHER" id="PTHR10000">
    <property type="entry name" value="PHOSPHOSERINE PHOSPHATASE"/>
    <property type="match status" value="1"/>
</dbReference>
<dbReference type="Pfam" id="PF08282">
    <property type="entry name" value="Hydrolase_3"/>
    <property type="match status" value="1"/>
</dbReference>
<dbReference type="EMBL" id="AZDH01000003">
    <property type="protein sequence ID" value="KRK53247.1"/>
    <property type="molecule type" value="Genomic_DNA"/>
</dbReference>